<sequence>MIAAWLTCLQLLAQTDTIKQINRTSKREFRGVWVATVTNIDWPSEPRPGTEKQKSDLINILNFHAQAGINAIMFQVRPAADAFYAKGREPWSKWLNGVQGRAPEPFYDPLELAVTEAHKRSMELHAWFNPYRATMDANPNSVSAQHVTRLHPDWFFTYGGRKLFNPGLPDVREYIIQVILDVVKNYDVDGIHMDDYFYPYPIAGQRINDQATFEQYGSSKYADIRDWRRNNVDTLIHMLTDSIHKYKPHMKFGISPFGIWKNASQDPEGSATNGGSSYYEQFADTRKWVKEGWVDYINPQIYWHFGNRAAAFEKLTDWWSDNTFNRHLYVGQAAYRIGEPRNTAFKNPDQIPAQIRYLRNNPRIQGSVYFSSASLRRNYGGLNDSLRTHYYKSPALPPVMLWRDSVAPNAPRLLTAGKNDRAVVLNWQVPLLARDKEPVYGYVIYRFYYGEKVDLADPSHIIRIQYNTTTIAEDLTAEKGKNYVYFVTAIDRLKNESDPVMVTAAYR</sequence>
<dbReference type="PANTHER" id="PTHR43405:SF1">
    <property type="entry name" value="GLYCOSYL HYDROLASE DIGH"/>
    <property type="match status" value="1"/>
</dbReference>
<dbReference type="Gene3D" id="3.20.20.80">
    <property type="entry name" value="Glycosidases"/>
    <property type="match status" value="1"/>
</dbReference>
<evidence type="ECO:0000259" key="2">
    <source>
        <dbReference type="Pfam" id="PF02638"/>
    </source>
</evidence>
<dbReference type="AlphaFoldDB" id="A0A917JDQ3"/>
<dbReference type="InterPro" id="IPR036116">
    <property type="entry name" value="FN3_sf"/>
</dbReference>
<keyword evidence="4" id="KW-1185">Reference proteome</keyword>
<dbReference type="Proteomes" id="UP000662074">
    <property type="component" value="Unassembled WGS sequence"/>
</dbReference>
<evidence type="ECO:0000256" key="1">
    <source>
        <dbReference type="ARBA" id="ARBA00022729"/>
    </source>
</evidence>
<keyword evidence="1" id="KW-0732">Signal</keyword>
<protein>
    <recommendedName>
        <fullName evidence="2">Glycosyl hydrolase-like 10 domain-containing protein</fullName>
    </recommendedName>
</protein>
<dbReference type="InterPro" id="IPR017853">
    <property type="entry name" value="GH"/>
</dbReference>
<dbReference type="SUPFAM" id="SSF51445">
    <property type="entry name" value="(Trans)glycosidases"/>
    <property type="match status" value="1"/>
</dbReference>
<dbReference type="Gene3D" id="2.60.40.10">
    <property type="entry name" value="Immunoglobulins"/>
    <property type="match status" value="1"/>
</dbReference>
<reference evidence="3" key="1">
    <citation type="journal article" date="2014" name="Int. J. Syst. Evol. Microbiol.">
        <title>Complete genome sequence of Corynebacterium casei LMG S-19264T (=DSM 44701T), isolated from a smear-ripened cheese.</title>
        <authorList>
            <consortium name="US DOE Joint Genome Institute (JGI-PGF)"/>
            <person name="Walter F."/>
            <person name="Albersmeier A."/>
            <person name="Kalinowski J."/>
            <person name="Ruckert C."/>
        </authorList>
    </citation>
    <scope>NUCLEOTIDE SEQUENCE</scope>
    <source>
        <strain evidence="3">CCM 8711</strain>
    </source>
</reference>
<dbReference type="EMBL" id="BMDO01000014">
    <property type="protein sequence ID" value="GGI52560.1"/>
    <property type="molecule type" value="Genomic_DNA"/>
</dbReference>
<proteinExistence type="predicted"/>
<dbReference type="InterPro" id="IPR013783">
    <property type="entry name" value="Ig-like_fold"/>
</dbReference>
<reference evidence="3" key="2">
    <citation type="submission" date="2020-09" db="EMBL/GenBank/DDBJ databases">
        <authorList>
            <person name="Sun Q."/>
            <person name="Sedlacek I."/>
        </authorList>
    </citation>
    <scope>NUCLEOTIDE SEQUENCE</scope>
    <source>
        <strain evidence="3">CCM 8711</strain>
    </source>
</reference>
<dbReference type="InterPro" id="IPR003790">
    <property type="entry name" value="GHL10"/>
</dbReference>
<dbReference type="PANTHER" id="PTHR43405">
    <property type="entry name" value="GLYCOSYL HYDROLASE DIGH"/>
    <property type="match status" value="1"/>
</dbReference>
<comment type="caution">
    <text evidence="3">The sequence shown here is derived from an EMBL/GenBank/DDBJ whole genome shotgun (WGS) entry which is preliminary data.</text>
</comment>
<evidence type="ECO:0000313" key="3">
    <source>
        <dbReference type="EMBL" id="GGI52560.1"/>
    </source>
</evidence>
<evidence type="ECO:0000313" key="4">
    <source>
        <dbReference type="Proteomes" id="UP000662074"/>
    </source>
</evidence>
<organism evidence="3 4">
    <name type="scientific">Mucilaginibacter galii</name>
    <dbReference type="NCBI Taxonomy" id="2005073"/>
    <lineage>
        <taxon>Bacteria</taxon>
        <taxon>Pseudomonadati</taxon>
        <taxon>Bacteroidota</taxon>
        <taxon>Sphingobacteriia</taxon>
        <taxon>Sphingobacteriales</taxon>
        <taxon>Sphingobacteriaceae</taxon>
        <taxon>Mucilaginibacter</taxon>
    </lineage>
</organism>
<dbReference type="InterPro" id="IPR052177">
    <property type="entry name" value="Divisome_Glycosyl_Hydrolase"/>
</dbReference>
<gene>
    <name evidence="3" type="ORF">GCM10011425_37720</name>
</gene>
<dbReference type="Pfam" id="PF02638">
    <property type="entry name" value="GHL10"/>
    <property type="match status" value="1"/>
</dbReference>
<name>A0A917JDQ3_9SPHI</name>
<accession>A0A917JDQ3</accession>
<feature type="domain" description="Glycosyl hydrolase-like 10" evidence="2">
    <location>
        <begin position="28"/>
        <end position="342"/>
    </location>
</feature>
<dbReference type="SUPFAM" id="SSF49265">
    <property type="entry name" value="Fibronectin type III"/>
    <property type="match status" value="1"/>
</dbReference>